<dbReference type="AlphaFoldDB" id="A0A1I6H2P9"/>
<organism evidence="7 8">
    <name type="scientific">Marinobacter gudaonensis</name>
    <dbReference type="NCBI Taxonomy" id="375760"/>
    <lineage>
        <taxon>Bacteria</taxon>
        <taxon>Pseudomonadati</taxon>
        <taxon>Pseudomonadota</taxon>
        <taxon>Gammaproteobacteria</taxon>
        <taxon>Pseudomonadales</taxon>
        <taxon>Marinobacteraceae</taxon>
        <taxon>Marinobacter</taxon>
    </lineage>
</organism>
<feature type="transmembrane region" description="Helical" evidence="6">
    <location>
        <begin position="214"/>
        <end position="233"/>
    </location>
</feature>
<name>A0A1I6H2P9_9GAMM</name>
<evidence type="ECO:0000313" key="8">
    <source>
        <dbReference type="Proteomes" id="UP000199290"/>
    </source>
</evidence>
<keyword evidence="8" id="KW-1185">Reference proteome</keyword>
<dbReference type="CDD" id="cd06662">
    <property type="entry name" value="SURF1"/>
    <property type="match status" value="1"/>
</dbReference>
<evidence type="ECO:0000256" key="5">
    <source>
        <dbReference type="ARBA" id="ARBA00023136"/>
    </source>
</evidence>
<keyword evidence="6" id="KW-1003">Cell membrane</keyword>
<accession>A0A1I6H2P9</accession>
<comment type="similarity">
    <text evidence="2 6">Belongs to the SURF1 family.</text>
</comment>
<dbReference type="RefSeq" id="WP_208603392.1">
    <property type="nucleotide sequence ID" value="NZ_FOYV01000001.1"/>
</dbReference>
<proteinExistence type="inferred from homology"/>
<dbReference type="GO" id="GO:0005886">
    <property type="term" value="C:plasma membrane"/>
    <property type="evidence" value="ECO:0007669"/>
    <property type="project" value="UniProtKB-SubCell"/>
</dbReference>
<dbReference type="PANTHER" id="PTHR23427">
    <property type="entry name" value="SURFEIT LOCUS PROTEIN"/>
    <property type="match status" value="1"/>
</dbReference>
<evidence type="ECO:0000256" key="1">
    <source>
        <dbReference type="ARBA" id="ARBA00004370"/>
    </source>
</evidence>
<reference evidence="8" key="1">
    <citation type="submission" date="2016-10" db="EMBL/GenBank/DDBJ databases">
        <authorList>
            <person name="Varghese N."/>
            <person name="Submissions S."/>
        </authorList>
    </citation>
    <scope>NUCLEOTIDE SEQUENCE [LARGE SCALE GENOMIC DNA]</scope>
    <source>
        <strain evidence="8">CGMCC 1.6294</strain>
    </source>
</reference>
<evidence type="ECO:0000256" key="6">
    <source>
        <dbReference type="RuleBase" id="RU363076"/>
    </source>
</evidence>
<evidence type="ECO:0000256" key="4">
    <source>
        <dbReference type="ARBA" id="ARBA00022989"/>
    </source>
</evidence>
<dbReference type="PROSITE" id="PS50895">
    <property type="entry name" value="SURF1"/>
    <property type="match status" value="1"/>
</dbReference>
<gene>
    <name evidence="7" type="ORF">SAMN04488073_2133</name>
</gene>
<dbReference type="Pfam" id="PF02104">
    <property type="entry name" value="SURF1"/>
    <property type="match status" value="1"/>
</dbReference>
<keyword evidence="4 6" id="KW-1133">Transmembrane helix</keyword>
<sequence>MGDSQRTARRWHLDWRLLVFSGVFLPVLLSLGVWQLNRAEEKQTLLDRWQQEAETLPWPQMAEQGLTPGRPVTLTGRYGDRTWLLDNRTRDGVPGYEVLTGFYPLEGPPVIVNRGWVPAPRTRDRLPEVDAPDGVYSLQGRVGEYPVPPVLAEPAEPVDRWPRRVQSLPEATARAEIPGLPGGILRLSGQRQPGAFRADWEPDMMGPQTHYGYATQWFALAVALTILTVVASYRRSELPKDRSQ</sequence>
<dbReference type="EMBL" id="FOYV01000001">
    <property type="protein sequence ID" value="SFR48690.1"/>
    <property type="molecule type" value="Genomic_DNA"/>
</dbReference>
<keyword evidence="3 6" id="KW-0812">Transmembrane</keyword>
<dbReference type="InterPro" id="IPR002994">
    <property type="entry name" value="Surf1/Shy1"/>
</dbReference>
<evidence type="ECO:0000256" key="2">
    <source>
        <dbReference type="ARBA" id="ARBA00007165"/>
    </source>
</evidence>
<protein>
    <recommendedName>
        <fullName evidence="6">SURF1-like protein</fullName>
    </recommendedName>
</protein>
<comment type="subcellular location">
    <subcellularLocation>
        <location evidence="6">Cell membrane</location>
        <topology evidence="6">Multi-pass membrane protein</topology>
    </subcellularLocation>
    <subcellularLocation>
        <location evidence="1">Membrane</location>
    </subcellularLocation>
</comment>
<feature type="transmembrane region" description="Helical" evidence="6">
    <location>
        <begin position="15"/>
        <end position="36"/>
    </location>
</feature>
<evidence type="ECO:0000256" key="3">
    <source>
        <dbReference type="ARBA" id="ARBA00022692"/>
    </source>
</evidence>
<evidence type="ECO:0000313" key="7">
    <source>
        <dbReference type="EMBL" id="SFR48690.1"/>
    </source>
</evidence>
<keyword evidence="5 6" id="KW-0472">Membrane</keyword>
<dbReference type="STRING" id="375760.SAMN04488073_2133"/>
<dbReference type="PANTHER" id="PTHR23427:SF2">
    <property type="entry name" value="SURFEIT LOCUS PROTEIN 1"/>
    <property type="match status" value="1"/>
</dbReference>
<dbReference type="Proteomes" id="UP000199290">
    <property type="component" value="Unassembled WGS sequence"/>
</dbReference>
<dbReference type="InterPro" id="IPR045214">
    <property type="entry name" value="Surf1/Surf4"/>
</dbReference>